<dbReference type="InterPro" id="IPR019734">
    <property type="entry name" value="TPR_rpt"/>
</dbReference>
<keyword evidence="4" id="KW-0732">Signal</keyword>
<organism evidence="5 6">
    <name type="scientific">Sporocytophaga myxococcoides</name>
    <dbReference type="NCBI Taxonomy" id="153721"/>
    <lineage>
        <taxon>Bacteria</taxon>
        <taxon>Pseudomonadati</taxon>
        <taxon>Bacteroidota</taxon>
        <taxon>Cytophagia</taxon>
        <taxon>Cytophagales</taxon>
        <taxon>Cytophagaceae</taxon>
        <taxon>Sporocytophaga</taxon>
    </lineage>
</organism>
<sequence length="503" mass="58317">MKIKVFNQKYKKRAAILVRPFFILFFISLSPALCAQFFFTEASQAKYKEVLKLKSVTGFPSAQQDQAANGINTYIEHLAETIKMLVEENPELLDRYKQNSEAAEIKVSGLNPNSPYYLFVLGEIKLQRAFVKLKFGEEISSMWELRLAYKTLAENAIKHPDFLPNNKSIGLLKILVGSIPEKYTWIVNLVGMEGSVKEGLEMLKTVSESETPFASEAKILRIAVLNFILGKETGSEKAVKDLYLSENDNLLYTFLYASVCMKNAHSEEALCILESSPDYSSNYLNFAYLYLMTGDIYLQKGIYTKAFYLYKRFLNEYRGGNFKKEAYYKIFLCYWLNNEDDKAIQILPQIKKEGNAIYDGDKYALYFAENRDFSDKNIMKVRLAIDGGYFNTAEDILQKLSPNDFHSQKDKIEYYYRFARFYHKTGKIIEAIKFYKKTIDLSGDKKLYFAPNAALQLGYIYRYQNNKEQAVFYFEKALTYKDYYYKNGIDNKARGALNEIKKI</sequence>
<evidence type="ECO:0000313" key="5">
    <source>
        <dbReference type="EMBL" id="GAL83305.1"/>
    </source>
</evidence>
<evidence type="ECO:0000256" key="3">
    <source>
        <dbReference type="PROSITE-ProRule" id="PRU00339"/>
    </source>
</evidence>
<dbReference type="EMBL" id="BBLT01000001">
    <property type="protein sequence ID" value="GAL83305.1"/>
    <property type="molecule type" value="Genomic_DNA"/>
</dbReference>
<reference evidence="5 6" key="1">
    <citation type="submission" date="2014-09" db="EMBL/GenBank/DDBJ databases">
        <title>Sporocytophaga myxococcoides PG-01 genome sequencing.</title>
        <authorList>
            <person name="Liu L."/>
            <person name="Gao P.J."/>
            <person name="Chen G.J."/>
            <person name="Wang L.S."/>
        </authorList>
    </citation>
    <scope>NUCLEOTIDE SEQUENCE [LARGE SCALE GENOMIC DNA]</scope>
    <source>
        <strain evidence="5 6">PG-01</strain>
    </source>
</reference>
<keyword evidence="2 3" id="KW-0802">TPR repeat</keyword>
<keyword evidence="6" id="KW-1185">Reference proteome</keyword>
<evidence type="ECO:0000256" key="1">
    <source>
        <dbReference type="ARBA" id="ARBA00022737"/>
    </source>
</evidence>
<feature type="repeat" description="TPR" evidence="3">
    <location>
        <begin position="451"/>
        <end position="484"/>
    </location>
</feature>
<dbReference type="PROSITE" id="PS50005">
    <property type="entry name" value="TPR"/>
    <property type="match status" value="2"/>
</dbReference>
<dbReference type="Pfam" id="PF13181">
    <property type="entry name" value="TPR_8"/>
    <property type="match status" value="2"/>
</dbReference>
<feature type="chain" id="PRO_5001944790" description="Tetratricopeptide repeat protein" evidence="4">
    <location>
        <begin position="36"/>
        <end position="503"/>
    </location>
</feature>
<accession>A0A098L8X6</accession>
<evidence type="ECO:0008006" key="7">
    <source>
        <dbReference type="Google" id="ProtNLM"/>
    </source>
</evidence>
<gene>
    <name evidence="5" type="ORF">MYP_531</name>
</gene>
<dbReference type="PANTHER" id="PTHR45586:SF15">
    <property type="entry name" value="TPR REPEAT-CONTAINING PROTEIN YPIA"/>
    <property type="match status" value="1"/>
</dbReference>
<dbReference type="PANTHER" id="PTHR45586">
    <property type="entry name" value="TPR REPEAT-CONTAINING PROTEIN PA4667"/>
    <property type="match status" value="1"/>
</dbReference>
<dbReference type="STRING" id="153721.MYP_531"/>
<dbReference type="Gene3D" id="1.25.40.10">
    <property type="entry name" value="Tetratricopeptide repeat domain"/>
    <property type="match status" value="2"/>
</dbReference>
<feature type="signal peptide" evidence="4">
    <location>
        <begin position="1"/>
        <end position="35"/>
    </location>
</feature>
<dbReference type="InterPro" id="IPR011990">
    <property type="entry name" value="TPR-like_helical_dom_sf"/>
</dbReference>
<dbReference type="Proteomes" id="UP000030185">
    <property type="component" value="Unassembled WGS sequence"/>
</dbReference>
<dbReference type="eggNOG" id="COG0457">
    <property type="taxonomic scope" value="Bacteria"/>
</dbReference>
<dbReference type="AlphaFoldDB" id="A0A098L8X6"/>
<proteinExistence type="predicted"/>
<dbReference type="SUPFAM" id="SSF48452">
    <property type="entry name" value="TPR-like"/>
    <property type="match status" value="2"/>
</dbReference>
<evidence type="ECO:0000313" key="6">
    <source>
        <dbReference type="Proteomes" id="UP000030185"/>
    </source>
</evidence>
<feature type="repeat" description="TPR" evidence="3">
    <location>
        <begin position="412"/>
        <end position="445"/>
    </location>
</feature>
<comment type="caution">
    <text evidence="5">The sequence shown here is derived from an EMBL/GenBank/DDBJ whole genome shotgun (WGS) entry which is preliminary data.</text>
</comment>
<keyword evidence="1" id="KW-0677">Repeat</keyword>
<dbReference type="RefSeq" id="WP_197059994.1">
    <property type="nucleotide sequence ID" value="NZ_BBLT01000001.1"/>
</dbReference>
<dbReference type="InterPro" id="IPR051012">
    <property type="entry name" value="CellSynth/LPSAsmb/PSIAsmb"/>
</dbReference>
<dbReference type="SMART" id="SM00028">
    <property type="entry name" value="TPR"/>
    <property type="match status" value="2"/>
</dbReference>
<protein>
    <recommendedName>
        <fullName evidence="7">Tetratricopeptide repeat protein</fullName>
    </recommendedName>
</protein>
<evidence type="ECO:0000256" key="4">
    <source>
        <dbReference type="SAM" id="SignalP"/>
    </source>
</evidence>
<evidence type="ECO:0000256" key="2">
    <source>
        <dbReference type="ARBA" id="ARBA00022803"/>
    </source>
</evidence>
<name>A0A098L8X6_9BACT</name>